<reference evidence="2 3" key="2">
    <citation type="journal article" date="2010" name="Stand. Genomic Sci.">
        <title>Complete genome sequence of Nakamurella multipartita type strain (Y-104).</title>
        <authorList>
            <person name="Tice H."/>
            <person name="Mayilraj S."/>
            <person name="Sims D."/>
            <person name="Lapidus A."/>
            <person name="Nolan M."/>
            <person name="Lucas S."/>
            <person name="Glavina Del Rio T."/>
            <person name="Copeland A."/>
            <person name="Cheng J.F."/>
            <person name="Meincke L."/>
            <person name="Bruce D."/>
            <person name="Goodwin L."/>
            <person name="Pitluck S."/>
            <person name="Ivanova N."/>
            <person name="Mavromatis K."/>
            <person name="Ovchinnikova G."/>
            <person name="Pati A."/>
            <person name="Chen A."/>
            <person name="Palaniappan K."/>
            <person name="Land M."/>
            <person name="Hauser L."/>
            <person name="Chang Y.J."/>
            <person name="Jeffries C.D."/>
            <person name="Detter J.C."/>
            <person name="Brettin T."/>
            <person name="Rohde M."/>
            <person name="Goker M."/>
            <person name="Bristow J."/>
            <person name="Eisen J.A."/>
            <person name="Markowitz V."/>
            <person name="Hugenholtz P."/>
            <person name="Kyrpides N.C."/>
            <person name="Klenk H.P."/>
            <person name="Chen F."/>
        </authorList>
    </citation>
    <scope>NUCLEOTIDE SEQUENCE [LARGE SCALE GENOMIC DNA]</scope>
    <source>
        <strain evidence="3">ATCC 700099 / DSM 44233 / CIP 104796 / JCM 9543 / NBRC 105858 / Y-104</strain>
    </source>
</reference>
<dbReference type="OrthoDB" id="5186135at2"/>
<dbReference type="Proteomes" id="UP000002218">
    <property type="component" value="Chromosome"/>
</dbReference>
<dbReference type="eggNOG" id="ENOG5032YM2">
    <property type="taxonomic scope" value="Bacteria"/>
</dbReference>
<accession>C8XCJ6</accession>
<evidence type="ECO:0000313" key="2">
    <source>
        <dbReference type="EMBL" id="ACV77561.1"/>
    </source>
</evidence>
<sequence precursor="true">MTERHPPRRVRVVLADRRPSRRPVLRGAEVAEQTELGRELVRGLVRAQLVASIRIAVLALALFAPLPALFALVPAFGQARVLGIPVAWWLLGVLAYPTLYLLARGHRRQAERIERDFTDLLGRDQDDRPDPPRTGP</sequence>
<dbReference type="EMBL" id="CP001737">
    <property type="protein sequence ID" value="ACV77561.1"/>
    <property type="molecule type" value="Genomic_DNA"/>
</dbReference>
<dbReference type="RefSeq" id="WP_015746475.1">
    <property type="nucleotide sequence ID" value="NC_013235.1"/>
</dbReference>
<gene>
    <name evidence="2" type="ordered locus">Namu_1154</name>
</gene>
<evidence type="ECO:0000313" key="3">
    <source>
        <dbReference type="Proteomes" id="UP000002218"/>
    </source>
</evidence>
<dbReference type="KEGG" id="nml:Namu_1154"/>
<keyword evidence="1" id="KW-0472">Membrane</keyword>
<feature type="transmembrane region" description="Helical" evidence="1">
    <location>
        <begin position="55"/>
        <end position="76"/>
    </location>
</feature>
<feature type="transmembrane region" description="Helical" evidence="1">
    <location>
        <begin position="82"/>
        <end position="103"/>
    </location>
</feature>
<keyword evidence="1" id="KW-0812">Transmembrane</keyword>
<name>C8XCJ6_NAKMY</name>
<dbReference type="InParanoid" id="C8XCJ6"/>
<keyword evidence="1" id="KW-1133">Transmembrane helix</keyword>
<protein>
    <submittedName>
        <fullName evidence="2">Uncharacterized protein</fullName>
    </submittedName>
</protein>
<reference evidence="3" key="1">
    <citation type="submission" date="2009-09" db="EMBL/GenBank/DDBJ databases">
        <title>The complete genome of Nakamurella multipartita DSM 44233.</title>
        <authorList>
            <consortium name="US DOE Joint Genome Institute (JGI-PGF)"/>
            <person name="Lucas S."/>
            <person name="Copeland A."/>
            <person name="Lapidus A."/>
            <person name="Glavina del Rio T."/>
            <person name="Dalin E."/>
            <person name="Tice H."/>
            <person name="Bruce D."/>
            <person name="Goodwin L."/>
            <person name="Pitluck S."/>
            <person name="Kyrpides N."/>
            <person name="Mavromatis K."/>
            <person name="Ivanova N."/>
            <person name="Ovchinnikova G."/>
            <person name="Sims D."/>
            <person name="Meincke L."/>
            <person name="Brettin T."/>
            <person name="Detter J.C."/>
            <person name="Han C."/>
            <person name="Larimer F."/>
            <person name="Land M."/>
            <person name="Hauser L."/>
            <person name="Markowitz V."/>
            <person name="Cheng J.-F."/>
            <person name="Hugenholtz P."/>
            <person name="Woyke T."/>
            <person name="Wu D."/>
            <person name="Klenk H.-P."/>
            <person name="Eisen J.A."/>
        </authorList>
    </citation>
    <scope>NUCLEOTIDE SEQUENCE [LARGE SCALE GENOMIC DNA]</scope>
    <source>
        <strain evidence="3">ATCC 700099 / DSM 44233 / CIP 104796 / JCM 9543 / NBRC 105858 / Y-104</strain>
    </source>
</reference>
<dbReference type="HOGENOM" id="CLU_136228_1_0_11"/>
<dbReference type="AlphaFoldDB" id="C8XCJ6"/>
<dbReference type="STRING" id="479431.Namu_1154"/>
<proteinExistence type="predicted"/>
<evidence type="ECO:0000256" key="1">
    <source>
        <dbReference type="SAM" id="Phobius"/>
    </source>
</evidence>
<organism evidence="2 3">
    <name type="scientific">Nakamurella multipartita (strain ATCC 700099 / DSM 44233 / CIP 104796 / JCM 9543 / NBRC 105858 / Y-104)</name>
    <name type="common">Microsphaera multipartita</name>
    <dbReference type="NCBI Taxonomy" id="479431"/>
    <lineage>
        <taxon>Bacteria</taxon>
        <taxon>Bacillati</taxon>
        <taxon>Actinomycetota</taxon>
        <taxon>Actinomycetes</taxon>
        <taxon>Nakamurellales</taxon>
        <taxon>Nakamurellaceae</taxon>
        <taxon>Nakamurella</taxon>
    </lineage>
</organism>
<keyword evidence="3" id="KW-1185">Reference proteome</keyword>